<proteinExistence type="predicted"/>
<keyword evidence="3" id="KW-1185">Reference proteome</keyword>
<sequence>MGKRASNFKGDTLKLISKLPAEWGFAFLLGTLPIWVFSKTSKDFEEMVSGLLAIGPLIEYFGWMLIPYGLLFVFKYVMRFGSDRGTQVFGFFHKLIAEVGTGLLTITRTGLGVAAGIFFLSDEVVTLTQDQMVRLCWMIGVLTLANCALAMLKDEMIEKTSRPAYKNPIKL</sequence>
<dbReference type="Proteomes" id="UP000037931">
    <property type="component" value="Unassembled WGS sequence"/>
</dbReference>
<protein>
    <submittedName>
        <fullName evidence="2">Uncharacterized protein</fullName>
    </submittedName>
</protein>
<dbReference type="EMBL" id="JSYZ01000010">
    <property type="protein sequence ID" value="KPA90362.1"/>
    <property type="molecule type" value="Genomic_DNA"/>
</dbReference>
<evidence type="ECO:0000313" key="2">
    <source>
        <dbReference type="EMBL" id="KPA90362.1"/>
    </source>
</evidence>
<evidence type="ECO:0000256" key="1">
    <source>
        <dbReference type="SAM" id="Phobius"/>
    </source>
</evidence>
<organism evidence="2 3">
    <name type="scientific">Pseudomonas asplenii</name>
    <dbReference type="NCBI Taxonomy" id="53407"/>
    <lineage>
        <taxon>Bacteria</taxon>
        <taxon>Pseudomonadati</taxon>
        <taxon>Pseudomonadota</taxon>
        <taxon>Gammaproteobacteria</taxon>
        <taxon>Pseudomonadales</taxon>
        <taxon>Pseudomonadaceae</taxon>
        <taxon>Pseudomonas</taxon>
    </lineage>
</organism>
<keyword evidence="1" id="KW-0472">Membrane</keyword>
<keyword evidence="1" id="KW-0812">Transmembrane</keyword>
<gene>
    <name evidence="2" type="ORF">PF66_03170</name>
</gene>
<comment type="caution">
    <text evidence="2">The sequence shown here is derived from an EMBL/GenBank/DDBJ whole genome shotgun (WGS) entry which is preliminary data.</text>
</comment>
<keyword evidence="1" id="KW-1133">Transmembrane helix</keyword>
<reference evidence="2 3" key="1">
    <citation type="journal article" date="2015" name="PLoS ONE">
        <title>Rice-Infecting Pseudomonas Genomes Are Highly Accessorized and Harbor Multiple Putative Virulence Mechanisms to Cause Sheath Brown Rot.</title>
        <authorList>
            <person name="Quibod I.L."/>
            <person name="Grande G."/>
            <person name="Oreiro E.G."/>
            <person name="Borja F.N."/>
            <person name="Dossa G.S."/>
            <person name="Mauleon R."/>
            <person name="Cruz C.V."/>
            <person name="Oliva R."/>
        </authorList>
    </citation>
    <scope>NUCLEOTIDE SEQUENCE [LARGE SCALE GENOMIC DNA]</scope>
    <source>
        <strain evidence="2 3">IRRI 6609</strain>
    </source>
</reference>
<dbReference type="PATRIC" id="fig|50340.43.peg.466"/>
<feature type="transmembrane region" description="Helical" evidence="1">
    <location>
        <begin position="95"/>
        <end position="120"/>
    </location>
</feature>
<dbReference type="OrthoDB" id="7031606at2"/>
<dbReference type="RefSeq" id="WP_054063175.1">
    <property type="nucleotide sequence ID" value="NZ_JSYZ01000010.1"/>
</dbReference>
<feature type="transmembrane region" description="Helical" evidence="1">
    <location>
        <begin position="50"/>
        <end position="74"/>
    </location>
</feature>
<dbReference type="AlphaFoldDB" id="A0A0N0E3Q5"/>
<feature type="transmembrane region" description="Helical" evidence="1">
    <location>
        <begin position="21"/>
        <end position="38"/>
    </location>
</feature>
<accession>A0A0N0E3Q5</accession>
<evidence type="ECO:0000313" key="3">
    <source>
        <dbReference type="Proteomes" id="UP000037931"/>
    </source>
</evidence>
<name>A0A0N0E3Q5_9PSED</name>
<feature type="transmembrane region" description="Helical" evidence="1">
    <location>
        <begin position="132"/>
        <end position="152"/>
    </location>
</feature>